<dbReference type="PANTHER" id="PTHR33606:SF3">
    <property type="entry name" value="PROTEIN YCII"/>
    <property type="match status" value="1"/>
</dbReference>
<accession>A0A3S8U7A2</accession>
<sequence length="90" mass="9726">MRFALICLDKPNALQTRVENRAAHLEHIQTTGVVEQAGPFIDAAGQMCGSLIVLGVATRAEAEAWAEADPYAKAGLFSSVMIQEWKRVVG</sequence>
<protein>
    <submittedName>
        <fullName evidence="3">YciI family protein</fullName>
    </submittedName>
</protein>
<dbReference type="AlphaFoldDB" id="A0A3S8U7A2"/>
<gene>
    <name evidence="3" type="ORF">EI545_11520</name>
</gene>
<keyword evidence="4" id="KW-1185">Reference proteome</keyword>
<evidence type="ECO:0000256" key="1">
    <source>
        <dbReference type="ARBA" id="ARBA00007689"/>
    </source>
</evidence>
<dbReference type="SUPFAM" id="SSF54909">
    <property type="entry name" value="Dimeric alpha+beta barrel"/>
    <property type="match status" value="1"/>
</dbReference>
<proteinExistence type="inferred from homology"/>
<dbReference type="EMBL" id="CP034328">
    <property type="protein sequence ID" value="AZL59415.1"/>
    <property type="molecule type" value="Genomic_DNA"/>
</dbReference>
<dbReference type="KEGG" id="taw:EI545_11520"/>
<dbReference type="Gene3D" id="3.30.70.1060">
    <property type="entry name" value="Dimeric alpha+beta barrel"/>
    <property type="match status" value="1"/>
</dbReference>
<dbReference type="Pfam" id="PF03795">
    <property type="entry name" value="YCII"/>
    <property type="match status" value="1"/>
</dbReference>
<evidence type="ECO:0000313" key="4">
    <source>
        <dbReference type="Proteomes" id="UP000282002"/>
    </source>
</evidence>
<organism evidence="3 4">
    <name type="scientific">Tabrizicola piscis</name>
    <dbReference type="NCBI Taxonomy" id="2494374"/>
    <lineage>
        <taxon>Bacteria</taxon>
        <taxon>Pseudomonadati</taxon>
        <taxon>Pseudomonadota</taxon>
        <taxon>Alphaproteobacteria</taxon>
        <taxon>Rhodobacterales</taxon>
        <taxon>Paracoccaceae</taxon>
        <taxon>Tabrizicola</taxon>
    </lineage>
</organism>
<comment type="similarity">
    <text evidence="1">Belongs to the YciI family.</text>
</comment>
<dbReference type="Proteomes" id="UP000282002">
    <property type="component" value="Chromosome"/>
</dbReference>
<feature type="domain" description="YCII-related" evidence="2">
    <location>
        <begin position="1"/>
        <end position="86"/>
    </location>
</feature>
<reference evidence="3 4" key="1">
    <citation type="submission" date="2018-12" db="EMBL/GenBank/DDBJ databases">
        <title>Complete genome sequencing of Tabrizicola sp. K13M18.</title>
        <authorList>
            <person name="Bae J.-W."/>
        </authorList>
    </citation>
    <scope>NUCLEOTIDE SEQUENCE [LARGE SCALE GENOMIC DNA]</scope>
    <source>
        <strain evidence="3 4">K13M18</strain>
    </source>
</reference>
<evidence type="ECO:0000259" key="2">
    <source>
        <dbReference type="Pfam" id="PF03795"/>
    </source>
</evidence>
<dbReference type="InterPro" id="IPR051807">
    <property type="entry name" value="Sec-metab_biosynth-assoc"/>
</dbReference>
<dbReference type="OrthoDB" id="2293521at2"/>
<dbReference type="InterPro" id="IPR005545">
    <property type="entry name" value="YCII"/>
</dbReference>
<evidence type="ECO:0000313" key="3">
    <source>
        <dbReference type="EMBL" id="AZL59415.1"/>
    </source>
</evidence>
<dbReference type="RefSeq" id="WP_125325610.1">
    <property type="nucleotide sequence ID" value="NZ_CP034328.1"/>
</dbReference>
<name>A0A3S8U7A2_9RHOB</name>
<dbReference type="PANTHER" id="PTHR33606">
    <property type="entry name" value="PROTEIN YCII"/>
    <property type="match status" value="1"/>
</dbReference>
<dbReference type="InterPro" id="IPR011008">
    <property type="entry name" value="Dimeric_a/b-barrel"/>
</dbReference>